<keyword evidence="3 5" id="KW-1133">Transmembrane helix</keyword>
<keyword evidence="4 5" id="KW-0472">Membrane</keyword>
<gene>
    <name evidence="6" type="ORF">HF872_06765</name>
</gene>
<dbReference type="Proteomes" id="UP000591071">
    <property type="component" value="Unassembled WGS sequence"/>
</dbReference>
<keyword evidence="2 5" id="KW-0812">Transmembrane</keyword>
<evidence type="ECO:0000256" key="3">
    <source>
        <dbReference type="ARBA" id="ARBA00022989"/>
    </source>
</evidence>
<evidence type="ECO:0000313" key="7">
    <source>
        <dbReference type="Proteomes" id="UP000591071"/>
    </source>
</evidence>
<protein>
    <submittedName>
        <fullName evidence="6">Amino acid permease</fullName>
    </submittedName>
</protein>
<evidence type="ECO:0000256" key="2">
    <source>
        <dbReference type="ARBA" id="ARBA00022692"/>
    </source>
</evidence>
<sequence length="394" mass="42854">MNDGKQISKVNVVGALSIAALMFSSYVGPGFAAGTQTVAYYLKAGSAGVIWGPLLVGILTFVWCWLTFEFNRIYKPKDYREQSDMIYKNPAVRQVLGIFKDIFSMVQIFLVAAGMISGAAIILEQTFGIPNMIGTLLFGVFMIGFTLKGANLVMKLGNTLTILIIAIIIFIFFISIGICWPAADQFIESGSTAADYGLTTGYAWVIVFSSIILFTCGANAAVPSCLVTIKSKKDTFLAALGTAVLCGGGTMLCTILFAAGMPHITKESIPMLYLLHDIVHSADWTRYLYVAIAVSAMLSTGVGLLFGISERYQLLAARHNIMANKTAFYRRAVIGVIVTLISVAFSRLGILTIVAKGYVAFTLISAPFLIYILFLAVPWRIYKDKQDGTYPEQK</sequence>
<feature type="transmembrane region" description="Helical" evidence="5">
    <location>
        <begin position="159"/>
        <end position="183"/>
    </location>
</feature>
<dbReference type="InterPro" id="IPR038728">
    <property type="entry name" value="YkvI-like"/>
</dbReference>
<dbReference type="Pfam" id="PF13520">
    <property type="entry name" value="AA_permease_2"/>
    <property type="match status" value="1"/>
</dbReference>
<dbReference type="InterPro" id="IPR002293">
    <property type="entry name" value="AA/rel_permease1"/>
</dbReference>
<evidence type="ECO:0000256" key="4">
    <source>
        <dbReference type="ARBA" id="ARBA00023136"/>
    </source>
</evidence>
<name>A0A848C179_9FIRM</name>
<dbReference type="GO" id="GO:0022857">
    <property type="term" value="F:transmembrane transporter activity"/>
    <property type="evidence" value="ECO:0007669"/>
    <property type="project" value="InterPro"/>
</dbReference>
<comment type="caution">
    <text evidence="6">The sequence shown here is derived from an EMBL/GenBank/DDBJ whole genome shotgun (WGS) entry which is preliminary data.</text>
</comment>
<feature type="transmembrane region" description="Helical" evidence="5">
    <location>
        <begin position="358"/>
        <end position="377"/>
    </location>
</feature>
<dbReference type="RefSeq" id="WP_170087564.1">
    <property type="nucleotide sequence ID" value="NZ_JABAFG010000009.1"/>
</dbReference>
<feature type="transmembrane region" description="Helical" evidence="5">
    <location>
        <begin position="328"/>
        <end position="346"/>
    </location>
</feature>
<accession>A0A848C179</accession>
<feature type="transmembrane region" description="Helical" evidence="5">
    <location>
        <begin position="102"/>
        <end position="123"/>
    </location>
</feature>
<evidence type="ECO:0000256" key="5">
    <source>
        <dbReference type="SAM" id="Phobius"/>
    </source>
</evidence>
<reference evidence="6 7" key="1">
    <citation type="submission" date="2020-04" db="EMBL/GenBank/DDBJ databases">
        <authorList>
            <person name="Hitch T.C.A."/>
            <person name="Wylensek D."/>
            <person name="Clavel T."/>
        </authorList>
    </citation>
    <scope>NUCLEOTIDE SEQUENCE [LARGE SCALE GENOMIC DNA]</scope>
    <source>
        <strain evidence="6 7">Oil-RF-744-FAT-WT-6-1</strain>
    </source>
</reference>
<dbReference type="AlphaFoldDB" id="A0A848C179"/>
<comment type="subcellular location">
    <subcellularLocation>
        <location evidence="1">Membrane</location>
        <topology evidence="1">Multi-pass membrane protein</topology>
    </subcellularLocation>
</comment>
<feature type="transmembrane region" description="Helical" evidence="5">
    <location>
        <begin position="236"/>
        <end position="264"/>
    </location>
</feature>
<feature type="transmembrane region" description="Helical" evidence="5">
    <location>
        <begin position="284"/>
        <end position="308"/>
    </location>
</feature>
<dbReference type="EMBL" id="JABAFG010000009">
    <property type="protein sequence ID" value="NME28323.1"/>
    <property type="molecule type" value="Genomic_DNA"/>
</dbReference>
<evidence type="ECO:0000256" key="1">
    <source>
        <dbReference type="ARBA" id="ARBA00004141"/>
    </source>
</evidence>
<proteinExistence type="predicted"/>
<dbReference type="PANTHER" id="PTHR37814">
    <property type="entry name" value="CONSERVED MEMBRANE PROTEIN"/>
    <property type="match status" value="1"/>
</dbReference>
<feature type="transmembrane region" description="Helical" evidence="5">
    <location>
        <begin position="48"/>
        <end position="68"/>
    </location>
</feature>
<dbReference type="GO" id="GO:0016020">
    <property type="term" value="C:membrane"/>
    <property type="evidence" value="ECO:0007669"/>
    <property type="project" value="UniProtKB-SubCell"/>
</dbReference>
<feature type="transmembrane region" description="Helical" evidence="5">
    <location>
        <begin position="203"/>
        <end position="229"/>
    </location>
</feature>
<organism evidence="6 7">
    <name type="scientific">Megasphaera hexanoica</name>
    <dbReference type="NCBI Taxonomy" id="1675036"/>
    <lineage>
        <taxon>Bacteria</taxon>
        <taxon>Bacillati</taxon>
        <taxon>Bacillota</taxon>
        <taxon>Negativicutes</taxon>
        <taxon>Veillonellales</taxon>
        <taxon>Veillonellaceae</taxon>
        <taxon>Megasphaera</taxon>
    </lineage>
</organism>
<dbReference type="PANTHER" id="PTHR37814:SF1">
    <property type="entry name" value="MEMBRANE PROTEIN"/>
    <property type="match status" value="1"/>
</dbReference>
<feature type="transmembrane region" description="Helical" evidence="5">
    <location>
        <begin position="129"/>
        <end position="147"/>
    </location>
</feature>
<evidence type="ECO:0000313" key="6">
    <source>
        <dbReference type="EMBL" id="NME28323.1"/>
    </source>
</evidence>